<accession>A0A074ZGM6</accession>
<sequence length="132" mass="14516">MPELNQTHWSPACIQFNQREITSEVPTWVSPISSKHVPKPVTTPNRPSKFIVHLPNLHNITKLHNFSEGSALSSDSVLRAATAWSFDWERDISPPESSKSRALEDVSPVGVPSSPAGHQYSSAKRACSFDPG</sequence>
<gene>
    <name evidence="2" type="ORF">T265_07597</name>
</gene>
<dbReference type="AlphaFoldDB" id="A0A074ZGM6"/>
<dbReference type="RefSeq" id="XP_009171425.1">
    <property type="nucleotide sequence ID" value="XM_009173161.1"/>
</dbReference>
<dbReference type="EMBL" id="KL596796">
    <property type="protein sequence ID" value="KER24812.1"/>
    <property type="molecule type" value="Genomic_DNA"/>
</dbReference>
<organism evidence="2 3">
    <name type="scientific">Opisthorchis viverrini</name>
    <name type="common">Southeast Asian liver fluke</name>
    <dbReference type="NCBI Taxonomy" id="6198"/>
    <lineage>
        <taxon>Eukaryota</taxon>
        <taxon>Metazoa</taxon>
        <taxon>Spiralia</taxon>
        <taxon>Lophotrochozoa</taxon>
        <taxon>Platyhelminthes</taxon>
        <taxon>Trematoda</taxon>
        <taxon>Digenea</taxon>
        <taxon>Opisthorchiida</taxon>
        <taxon>Opisthorchiata</taxon>
        <taxon>Opisthorchiidae</taxon>
        <taxon>Opisthorchis</taxon>
    </lineage>
</organism>
<reference evidence="2 3" key="1">
    <citation type="submission" date="2013-11" db="EMBL/GenBank/DDBJ databases">
        <title>Opisthorchis viverrini - life in the bile duct.</title>
        <authorList>
            <person name="Young N.D."/>
            <person name="Nagarajan N."/>
            <person name="Lin S.J."/>
            <person name="Korhonen P.K."/>
            <person name="Jex A.R."/>
            <person name="Hall R.S."/>
            <person name="Safavi-Hemami H."/>
            <person name="Kaewkong W."/>
            <person name="Bertrand D."/>
            <person name="Gao S."/>
            <person name="Seet Q."/>
            <person name="Wongkham S."/>
            <person name="Teh B.T."/>
            <person name="Wongkham C."/>
            <person name="Intapan P.M."/>
            <person name="Maleewong W."/>
            <person name="Yang X."/>
            <person name="Hu M."/>
            <person name="Wang Z."/>
            <person name="Hofmann A."/>
            <person name="Sternberg P.W."/>
            <person name="Tan P."/>
            <person name="Wang J."/>
            <person name="Gasser R.B."/>
        </authorList>
    </citation>
    <scope>NUCLEOTIDE SEQUENCE [LARGE SCALE GENOMIC DNA]</scope>
</reference>
<dbReference type="KEGG" id="ovi:T265_07597"/>
<evidence type="ECO:0000313" key="3">
    <source>
        <dbReference type="Proteomes" id="UP000054324"/>
    </source>
</evidence>
<evidence type="ECO:0000313" key="2">
    <source>
        <dbReference type="EMBL" id="KER24812.1"/>
    </source>
</evidence>
<evidence type="ECO:0000256" key="1">
    <source>
        <dbReference type="SAM" id="MobiDB-lite"/>
    </source>
</evidence>
<dbReference type="Proteomes" id="UP000054324">
    <property type="component" value="Unassembled WGS sequence"/>
</dbReference>
<name>A0A074ZGM6_OPIVI</name>
<keyword evidence="3" id="KW-1185">Reference proteome</keyword>
<feature type="compositionally biased region" description="Basic and acidic residues" evidence="1">
    <location>
        <begin position="90"/>
        <end position="104"/>
    </location>
</feature>
<proteinExistence type="predicted"/>
<dbReference type="CTD" id="20321776"/>
<dbReference type="GeneID" id="20321776"/>
<protein>
    <submittedName>
        <fullName evidence="2">Uncharacterized protein</fullName>
    </submittedName>
</protein>
<feature type="region of interest" description="Disordered" evidence="1">
    <location>
        <begin position="90"/>
        <end position="132"/>
    </location>
</feature>